<dbReference type="KEGG" id="nmg:Nmag_0328"/>
<keyword evidence="4 6" id="KW-0378">Hydrolase</keyword>
<dbReference type="eggNOG" id="arCOG01304">
    <property type="taxonomic scope" value="Archaea"/>
</dbReference>
<dbReference type="EMBL" id="CP001932">
    <property type="protein sequence ID" value="ADD03919.1"/>
    <property type="molecule type" value="Genomic_DNA"/>
</dbReference>
<dbReference type="STRING" id="547559.Nmag_0328"/>
<accession>D3SX99</accession>
<evidence type="ECO:0000256" key="3">
    <source>
        <dbReference type="ARBA" id="ARBA00022759"/>
    </source>
</evidence>
<feature type="region of interest" description="Disordered" evidence="7">
    <location>
        <begin position="98"/>
        <end position="128"/>
    </location>
</feature>
<evidence type="ECO:0000256" key="5">
    <source>
        <dbReference type="ARBA" id="ARBA00023125"/>
    </source>
</evidence>
<dbReference type="Pfam" id="PF01939">
    <property type="entry name" value="NucS_C"/>
    <property type="match status" value="1"/>
</dbReference>
<dbReference type="InterPro" id="IPR048301">
    <property type="entry name" value="NucS_C"/>
</dbReference>
<dbReference type="InterPro" id="IPR049173">
    <property type="entry name" value="NucS_N_sf"/>
</dbReference>
<comment type="subcellular location">
    <subcellularLocation>
        <location evidence="6">Cytoplasm</location>
    </subcellularLocation>
</comment>
<keyword evidence="2 6" id="KW-0540">Nuclease</keyword>
<organism evidence="10 11">
    <name type="scientific">Natrialba magadii (strain ATCC 43099 / DSM 3394 / CCM 3739 / CIP 104546 / IAM 13178 / JCM 8861 / NBRC 102185 / NCIMB 2190 / MS3)</name>
    <name type="common">Natronobacterium magadii</name>
    <dbReference type="NCBI Taxonomy" id="547559"/>
    <lineage>
        <taxon>Archaea</taxon>
        <taxon>Methanobacteriati</taxon>
        <taxon>Methanobacteriota</taxon>
        <taxon>Stenosarchaea group</taxon>
        <taxon>Halobacteria</taxon>
        <taxon>Halobacteriales</taxon>
        <taxon>Natrialbaceae</taxon>
        <taxon>Natrialba</taxon>
    </lineage>
</organism>
<feature type="domain" description="Endonuclease NucS C-terminal" evidence="8">
    <location>
        <begin position="176"/>
        <end position="284"/>
    </location>
</feature>
<dbReference type="InterPro" id="IPR048302">
    <property type="entry name" value="NucS_N"/>
</dbReference>
<evidence type="ECO:0000313" key="11">
    <source>
        <dbReference type="Proteomes" id="UP000001879"/>
    </source>
</evidence>
<dbReference type="Gene3D" id="2.70.180.20">
    <property type="match status" value="1"/>
</dbReference>
<keyword evidence="5 6" id="KW-0238">DNA-binding</keyword>
<dbReference type="OrthoDB" id="15177at2157"/>
<keyword evidence="3 6" id="KW-0255">Endonuclease</keyword>
<protein>
    <recommendedName>
        <fullName evidence="6">Endonuclease NucS</fullName>
        <ecNumber evidence="6">3.1.-.-</ecNumber>
    </recommendedName>
</protein>
<comment type="function">
    <text evidence="6">Cleaves both 3' and 5' ssDNA extremities of branched DNA structures.</text>
</comment>
<dbReference type="RefSeq" id="WP_012996339.1">
    <property type="nucleotide sequence ID" value="NC_013922.1"/>
</dbReference>
<dbReference type="GO" id="GO:0000014">
    <property type="term" value="F:single-stranded DNA endodeoxyribonuclease activity"/>
    <property type="evidence" value="ECO:0007669"/>
    <property type="project" value="UniProtKB-UniRule"/>
</dbReference>
<reference evidence="10 11" key="2">
    <citation type="journal article" date="2012" name="BMC Genomics">
        <title>A comparative genomics perspective on the genetic content of the alkaliphilic haloarchaeon Natrialba magadii ATCC 43099T.</title>
        <authorList>
            <person name="Siddaramappa S."/>
            <person name="Challacombe J.F."/>
            <person name="Decastro R.E."/>
            <person name="Pfeiffer F."/>
            <person name="Sastre D.E."/>
            <person name="Gimenez M.I."/>
            <person name="Paggi R.A."/>
            <person name="Detter J.C."/>
            <person name="Davenport K.W."/>
            <person name="Goodwin L.A."/>
            <person name="Kyrpides N."/>
            <person name="Tapia R."/>
            <person name="Pitluck S."/>
            <person name="Lucas S."/>
            <person name="Woyke T."/>
            <person name="Maupin-Furlow J.A."/>
        </authorList>
    </citation>
    <scope>NUCLEOTIDE SEQUENCE [LARGE SCALE GENOMIC DNA]</scope>
    <source>
        <strain evidence="11">ATCC 43099 / DSM 3394 / CCM 3739 / CIP 104546 / IAM 13178 / JCM 8861 / NBRC 102185 / NCIMB 2190 / MS3</strain>
    </source>
</reference>
<dbReference type="CDD" id="cd22341">
    <property type="entry name" value="NucS-like"/>
    <property type="match status" value="1"/>
</dbReference>
<proteinExistence type="inferred from homology"/>
<evidence type="ECO:0000256" key="7">
    <source>
        <dbReference type="SAM" id="MobiDB-lite"/>
    </source>
</evidence>
<comment type="similarity">
    <text evidence="6">Belongs to the NucS endonuclease family.</text>
</comment>
<dbReference type="HAMAP" id="MF_00722">
    <property type="entry name" value="NucS"/>
    <property type="match status" value="1"/>
</dbReference>
<dbReference type="InterPro" id="IPR011856">
    <property type="entry name" value="tRNA_endonuc-like_dom_sf"/>
</dbReference>
<feature type="compositionally biased region" description="Basic and acidic residues" evidence="7">
    <location>
        <begin position="98"/>
        <end position="116"/>
    </location>
</feature>
<name>D3SX99_NATMM</name>
<evidence type="ECO:0000259" key="9">
    <source>
        <dbReference type="Pfam" id="PF21003"/>
    </source>
</evidence>
<evidence type="ECO:0000259" key="8">
    <source>
        <dbReference type="Pfam" id="PF01939"/>
    </source>
</evidence>
<evidence type="ECO:0000256" key="4">
    <source>
        <dbReference type="ARBA" id="ARBA00022801"/>
    </source>
</evidence>
<dbReference type="InterPro" id="IPR002793">
    <property type="entry name" value="Endonuclease_NucS"/>
</dbReference>
<keyword evidence="11" id="KW-1185">Reference proteome</keyword>
<evidence type="ECO:0000313" key="10">
    <source>
        <dbReference type="EMBL" id="ADD03919.1"/>
    </source>
</evidence>
<keyword evidence="1 6" id="KW-0963">Cytoplasm</keyword>
<dbReference type="HOGENOM" id="CLU_069350_1_0_2"/>
<dbReference type="GO" id="GO:0003677">
    <property type="term" value="F:DNA binding"/>
    <property type="evidence" value="ECO:0007669"/>
    <property type="project" value="UniProtKB-KW"/>
</dbReference>
<dbReference type="Proteomes" id="UP000001879">
    <property type="component" value="Chromosome"/>
</dbReference>
<reference evidence="11" key="1">
    <citation type="submission" date="2010-02" db="EMBL/GenBank/DDBJ databases">
        <title>Complete sequence of chromosome of Natrialba magadii ATCC 43099.</title>
        <authorList>
            <consortium name="US DOE Joint Genome Institute"/>
            <person name="Lucas S."/>
            <person name="Copeland A."/>
            <person name="Lapidus A."/>
            <person name="Cheng J.-F."/>
            <person name="Bruce D."/>
            <person name="Goodwin L."/>
            <person name="Pitluck S."/>
            <person name="Davenport K."/>
            <person name="Saunders E."/>
            <person name="Detter J.C."/>
            <person name="Han C."/>
            <person name="Tapia R."/>
            <person name="Land M."/>
            <person name="Hauser L."/>
            <person name="Kyrpides N."/>
            <person name="Mikhailova N."/>
            <person name="De Castro R.E."/>
            <person name="Maupin-Furlow J.A."/>
            <person name="Woyke T."/>
        </authorList>
    </citation>
    <scope>NUCLEOTIDE SEQUENCE [LARGE SCALE GENOMIC DNA]</scope>
    <source>
        <strain evidence="11">ATCC 43099 / DSM 3394 / CCM 3739 / CIP 104546 / IAM 13178 / JCM 8861 / NBRC 102185 / NCIMB 2190 / MS3</strain>
    </source>
</reference>
<dbReference type="GO" id="GO:0005737">
    <property type="term" value="C:cytoplasm"/>
    <property type="evidence" value="ECO:0007669"/>
    <property type="project" value="UniProtKB-SubCell"/>
</dbReference>
<dbReference type="Pfam" id="PF21003">
    <property type="entry name" value="NucS_N"/>
    <property type="match status" value="1"/>
</dbReference>
<dbReference type="NCBIfam" id="NF003270">
    <property type="entry name" value="PRK04247.1"/>
    <property type="match status" value="1"/>
</dbReference>
<dbReference type="AlphaFoldDB" id="D3SX99"/>
<dbReference type="EC" id="3.1.-.-" evidence="6"/>
<evidence type="ECO:0000256" key="6">
    <source>
        <dbReference type="HAMAP-Rule" id="MF_00722"/>
    </source>
</evidence>
<evidence type="ECO:0000256" key="2">
    <source>
        <dbReference type="ARBA" id="ARBA00022722"/>
    </source>
</evidence>
<feature type="domain" description="Endonuclease NucS N-terminal PH-like" evidence="9">
    <location>
        <begin position="35"/>
        <end position="91"/>
    </location>
</feature>
<gene>
    <name evidence="6 10" type="primary">nucS</name>
    <name evidence="10" type="ordered locus">Nmag_0328</name>
</gene>
<dbReference type="PaxDb" id="547559-Nmag_0328"/>
<dbReference type="PANTHER" id="PTHR38814:SF1">
    <property type="entry name" value="ENDONUCLEASE NUCS"/>
    <property type="match status" value="1"/>
</dbReference>
<dbReference type="GeneID" id="8823149"/>
<dbReference type="PANTHER" id="PTHR38814">
    <property type="entry name" value="ENDONUCLEASE NUCS"/>
    <property type="match status" value="1"/>
</dbReference>
<dbReference type="Gene3D" id="3.40.1350.10">
    <property type="match status" value="1"/>
</dbReference>
<evidence type="ECO:0000256" key="1">
    <source>
        <dbReference type="ARBA" id="ARBA00022490"/>
    </source>
</evidence>
<sequence>MTTSRSTQSVRAVTLERPTSTAARDAIADGLEREALVTVFGRCTVDYEGRASSQLAAGDRHVMLKPDGAALVHTDEGQQPVNWQPPGCAHDVFCEPTRSEAESDDFDKSEKAKDAAEADADGGGSVADPNADAALLVLESTRSTPEERLLVRFQDVLQVSTFAGTDEGELTLSGTEADLRERILENPDLLESGFTPLATERDTPAGAIDIYGEDDAGNTVVVELKRRRVGPDAVSQLRRYVDALERDLHADATLRGILVAPSVTERAQRLLGEHGLEFVSLEPTGE</sequence>